<keyword evidence="2 4" id="KW-0413">Isomerase</keyword>
<sequence>MKKVIVYHYDAFCKEPGKGNPAGVVISQGNLTEEEMQEVAYKVGFNETAFVIKSQKADLGIRYFTPGSEMNLCGHATVATLFCMKEKGLLKDTELLTIDTKAGVLPMKIENSNIRMTQSPPEFEVYTGSKESLADAVGIQVKDIDETLPIVYGSTGIWTLLVPVVGLKAFSCMKPNNSLFPKILKQKPNASIHPFCLETIYKESHMHARHFSSPHSGTIEDPVTGTASGVMGAYYLKYINSNVSEVELVVEQGQEVGRDGKVLVHIKEEDNIKVEISGSAVYVNEMTIEI</sequence>
<proteinExistence type="inferred from homology"/>
<evidence type="ECO:0000313" key="4">
    <source>
        <dbReference type="EMBL" id="QLY80546.1"/>
    </source>
</evidence>
<dbReference type="KEGG" id="cint:HZF06_02890"/>
<dbReference type="NCBIfam" id="TIGR00654">
    <property type="entry name" value="PhzF_family"/>
    <property type="match status" value="1"/>
</dbReference>
<dbReference type="RefSeq" id="WP_181602353.1">
    <property type="nucleotide sequence ID" value="NZ_CP059378.1"/>
</dbReference>
<dbReference type="AlphaFoldDB" id="A0A7D6VRN7"/>
<gene>
    <name evidence="4" type="ORF">HZF06_02890</name>
</gene>
<dbReference type="Proteomes" id="UP000512286">
    <property type="component" value="Chromosome"/>
</dbReference>
<dbReference type="GO" id="GO:0005737">
    <property type="term" value="C:cytoplasm"/>
    <property type="evidence" value="ECO:0007669"/>
    <property type="project" value="TreeGrafter"/>
</dbReference>
<dbReference type="Gene3D" id="3.10.310.10">
    <property type="entry name" value="Diaminopimelate Epimerase, Chain A, domain 1"/>
    <property type="match status" value="2"/>
</dbReference>
<evidence type="ECO:0000256" key="1">
    <source>
        <dbReference type="ARBA" id="ARBA00008270"/>
    </source>
</evidence>
<evidence type="ECO:0000256" key="2">
    <source>
        <dbReference type="ARBA" id="ARBA00023235"/>
    </source>
</evidence>
<dbReference type="PANTHER" id="PTHR13774:SF17">
    <property type="entry name" value="PHENAZINE BIOSYNTHESIS-LIKE DOMAIN-CONTAINING PROTEIN"/>
    <property type="match status" value="1"/>
</dbReference>
<feature type="active site" evidence="3">
    <location>
        <position position="47"/>
    </location>
</feature>
<dbReference type="EMBL" id="CP059378">
    <property type="protein sequence ID" value="QLY80546.1"/>
    <property type="molecule type" value="Genomic_DNA"/>
</dbReference>
<evidence type="ECO:0000313" key="5">
    <source>
        <dbReference type="Proteomes" id="UP000512286"/>
    </source>
</evidence>
<dbReference type="PANTHER" id="PTHR13774">
    <property type="entry name" value="PHENAZINE BIOSYNTHESIS PROTEIN"/>
    <property type="match status" value="1"/>
</dbReference>
<dbReference type="PIRSF" id="PIRSF016184">
    <property type="entry name" value="PhzC_PhzF"/>
    <property type="match status" value="1"/>
</dbReference>
<dbReference type="InterPro" id="IPR003719">
    <property type="entry name" value="Phenazine_PhzF-like"/>
</dbReference>
<evidence type="ECO:0000256" key="3">
    <source>
        <dbReference type="PIRSR" id="PIRSR016184-1"/>
    </source>
</evidence>
<organism evidence="4 5">
    <name type="scientific">Clostridium intestinale</name>
    <dbReference type="NCBI Taxonomy" id="36845"/>
    <lineage>
        <taxon>Bacteria</taxon>
        <taxon>Bacillati</taxon>
        <taxon>Bacillota</taxon>
        <taxon>Clostridia</taxon>
        <taxon>Eubacteriales</taxon>
        <taxon>Clostridiaceae</taxon>
        <taxon>Clostridium</taxon>
    </lineage>
</organism>
<name>A0A7D6VRN7_9CLOT</name>
<protein>
    <submittedName>
        <fullName evidence="4">PhzF family phenazine biosynthesis isomerase</fullName>
    </submittedName>
</protein>
<comment type="similarity">
    <text evidence="1">Belongs to the PhzF family.</text>
</comment>
<dbReference type="SUPFAM" id="SSF54506">
    <property type="entry name" value="Diaminopimelate epimerase-like"/>
    <property type="match status" value="1"/>
</dbReference>
<dbReference type="Pfam" id="PF02567">
    <property type="entry name" value="PhzC-PhzF"/>
    <property type="match status" value="1"/>
</dbReference>
<dbReference type="GO" id="GO:0016853">
    <property type="term" value="F:isomerase activity"/>
    <property type="evidence" value="ECO:0007669"/>
    <property type="project" value="UniProtKB-KW"/>
</dbReference>
<accession>A0A7D6VRN7</accession>
<reference evidence="4 5" key="1">
    <citation type="submission" date="2020-07" db="EMBL/GenBank/DDBJ databases">
        <title>Electron transfer.</title>
        <authorList>
            <person name="Huang L."/>
            <person name="Liu X."/>
            <person name="Zhou S."/>
        </authorList>
    </citation>
    <scope>NUCLEOTIDE SEQUENCE [LARGE SCALE GENOMIC DNA]</scope>
    <source>
        <strain evidence="4 5">Lx1</strain>
    </source>
</reference>